<dbReference type="SMART" id="SM00891">
    <property type="entry name" value="ERCC4"/>
    <property type="match status" value="1"/>
</dbReference>
<dbReference type="InterPro" id="IPR010994">
    <property type="entry name" value="RuvA_2-like"/>
</dbReference>
<feature type="domain" description="ERCC4" evidence="12">
    <location>
        <begin position="671"/>
        <end position="751"/>
    </location>
</feature>
<evidence type="ECO:0000313" key="13">
    <source>
        <dbReference type="EMBL" id="KAK7100850.1"/>
    </source>
</evidence>
<feature type="compositionally biased region" description="Basic and acidic residues" evidence="11">
    <location>
        <begin position="510"/>
        <end position="524"/>
    </location>
</feature>
<name>A0AAN9GBJ3_9CAEN</name>
<dbReference type="Proteomes" id="UP001374579">
    <property type="component" value="Unassembled WGS sequence"/>
</dbReference>
<keyword evidence="7" id="KW-0238">DNA-binding</keyword>
<reference evidence="13 14" key="1">
    <citation type="submission" date="2024-02" db="EMBL/GenBank/DDBJ databases">
        <title>Chromosome-scale genome assembly of the rough periwinkle Littorina saxatilis.</title>
        <authorList>
            <person name="De Jode A."/>
            <person name="Faria R."/>
            <person name="Formenti G."/>
            <person name="Sims Y."/>
            <person name="Smith T.P."/>
            <person name="Tracey A."/>
            <person name="Wood J.M.D."/>
            <person name="Zagrodzka Z.B."/>
            <person name="Johannesson K."/>
            <person name="Butlin R.K."/>
            <person name="Leder E.H."/>
        </authorList>
    </citation>
    <scope>NUCLEOTIDE SEQUENCE [LARGE SCALE GENOMIC DNA]</scope>
    <source>
        <strain evidence="13">Snail1</strain>
        <tissue evidence="13">Muscle</tissue>
    </source>
</reference>
<dbReference type="PANTHER" id="PTHR10150">
    <property type="entry name" value="DNA REPAIR ENDONUCLEASE XPF"/>
    <property type="match status" value="1"/>
</dbReference>
<dbReference type="SUPFAM" id="SSF47781">
    <property type="entry name" value="RuvA domain 2-like"/>
    <property type="match status" value="1"/>
</dbReference>
<dbReference type="GO" id="GO:0000724">
    <property type="term" value="P:double-strand break repair via homologous recombination"/>
    <property type="evidence" value="ECO:0007669"/>
    <property type="project" value="TreeGrafter"/>
</dbReference>
<dbReference type="GO" id="GO:1901255">
    <property type="term" value="P:nucleotide-excision repair involved in interstrand cross-link repair"/>
    <property type="evidence" value="ECO:0007669"/>
    <property type="project" value="TreeGrafter"/>
</dbReference>
<dbReference type="FunFam" id="3.40.50.10130:FF:000002">
    <property type="entry name" value="DNA repair endonuclease XPF"/>
    <property type="match status" value="1"/>
</dbReference>
<organism evidence="13 14">
    <name type="scientific">Littorina saxatilis</name>
    <dbReference type="NCBI Taxonomy" id="31220"/>
    <lineage>
        <taxon>Eukaryota</taxon>
        <taxon>Metazoa</taxon>
        <taxon>Spiralia</taxon>
        <taxon>Lophotrochozoa</taxon>
        <taxon>Mollusca</taxon>
        <taxon>Gastropoda</taxon>
        <taxon>Caenogastropoda</taxon>
        <taxon>Littorinimorpha</taxon>
        <taxon>Littorinoidea</taxon>
        <taxon>Littorinidae</taxon>
        <taxon>Littorina</taxon>
    </lineage>
</organism>
<feature type="region of interest" description="Disordered" evidence="11">
    <location>
        <begin position="441"/>
        <end position="525"/>
    </location>
</feature>
<dbReference type="CDD" id="cd20078">
    <property type="entry name" value="XPF_nuclease_XPF_euk"/>
    <property type="match status" value="1"/>
</dbReference>
<dbReference type="Pfam" id="PF02732">
    <property type="entry name" value="ERCC4"/>
    <property type="match status" value="1"/>
</dbReference>
<feature type="region of interest" description="Disordered" evidence="11">
    <location>
        <begin position="334"/>
        <end position="354"/>
    </location>
</feature>
<dbReference type="InterPro" id="IPR006167">
    <property type="entry name" value="XPF"/>
</dbReference>
<dbReference type="SUPFAM" id="SSF52980">
    <property type="entry name" value="Restriction endonuclease-like"/>
    <property type="match status" value="1"/>
</dbReference>
<accession>A0AAN9GBJ3</accession>
<feature type="compositionally biased region" description="Acidic residues" evidence="11">
    <location>
        <begin position="478"/>
        <end position="509"/>
    </location>
</feature>
<dbReference type="AlphaFoldDB" id="A0AAN9GBJ3"/>
<dbReference type="Gene3D" id="3.40.50.10130">
    <property type="match status" value="1"/>
</dbReference>
<keyword evidence="8" id="KW-0234">DNA repair</keyword>
<evidence type="ECO:0000256" key="3">
    <source>
        <dbReference type="ARBA" id="ARBA00022722"/>
    </source>
</evidence>
<evidence type="ECO:0000313" key="14">
    <source>
        <dbReference type="Proteomes" id="UP001374579"/>
    </source>
</evidence>
<feature type="region of interest" description="Disordered" evidence="11">
    <location>
        <begin position="895"/>
        <end position="917"/>
    </location>
</feature>
<keyword evidence="14" id="KW-1185">Reference proteome</keyword>
<evidence type="ECO:0000256" key="11">
    <source>
        <dbReference type="SAM" id="MobiDB-lite"/>
    </source>
</evidence>
<evidence type="ECO:0000256" key="10">
    <source>
        <dbReference type="ARBA" id="ARBA00072370"/>
    </source>
</evidence>
<dbReference type="GO" id="GO:0003684">
    <property type="term" value="F:damaged DNA binding"/>
    <property type="evidence" value="ECO:0007669"/>
    <property type="project" value="TreeGrafter"/>
</dbReference>
<keyword evidence="3" id="KW-0540">Nuclease</keyword>
<dbReference type="InterPro" id="IPR011335">
    <property type="entry name" value="Restrct_endonuc-II-like"/>
</dbReference>
<evidence type="ECO:0000256" key="1">
    <source>
        <dbReference type="ARBA" id="ARBA00004123"/>
    </source>
</evidence>
<evidence type="ECO:0000256" key="6">
    <source>
        <dbReference type="ARBA" id="ARBA00022801"/>
    </source>
</evidence>
<feature type="compositionally biased region" description="Basic residues" evidence="11">
    <location>
        <begin position="907"/>
        <end position="917"/>
    </location>
</feature>
<evidence type="ECO:0000259" key="12">
    <source>
        <dbReference type="SMART" id="SM00891"/>
    </source>
</evidence>
<dbReference type="GO" id="GO:0000712">
    <property type="term" value="P:resolution of meiotic recombination intermediates"/>
    <property type="evidence" value="ECO:0007669"/>
    <property type="project" value="TreeGrafter"/>
</dbReference>
<comment type="caution">
    <text evidence="13">The sequence shown here is derived from an EMBL/GenBank/DDBJ whole genome shotgun (WGS) entry which is preliminary data.</text>
</comment>
<dbReference type="GO" id="GO:0000014">
    <property type="term" value="F:single-stranded DNA endodeoxyribonuclease activity"/>
    <property type="evidence" value="ECO:0007669"/>
    <property type="project" value="TreeGrafter"/>
</dbReference>
<evidence type="ECO:0000256" key="4">
    <source>
        <dbReference type="ARBA" id="ARBA00022759"/>
    </source>
</evidence>
<dbReference type="EMBL" id="JBAMIC010000011">
    <property type="protein sequence ID" value="KAK7100850.1"/>
    <property type="molecule type" value="Genomic_DNA"/>
</dbReference>
<gene>
    <name evidence="13" type="ORF">V1264_023719</name>
</gene>
<dbReference type="GO" id="GO:0000110">
    <property type="term" value="C:nucleotide-excision repair factor 1 complex"/>
    <property type="evidence" value="ECO:0007669"/>
    <property type="project" value="TreeGrafter"/>
</dbReference>
<dbReference type="Gene3D" id="1.10.150.20">
    <property type="entry name" value="5' to 3' exonuclease, C-terminal subdomain"/>
    <property type="match status" value="1"/>
</dbReference>
<keyword evidence="9" id="KW-0539">Nucleus</keyword>
<dbReference type="InterPro" id="IPR006166">
    <property type="entry name" value="ERCC4_domain"/>
</dbReference>
<comment type="similarity">
    <text evidence="2">Belongs to the XPF family.</text>
</comment>
<dbReference type="GO" id="GO:0003697">
    <property type="term" value="F:single-stranded DNA binding"/>
    <property type="evidence" value="ECO:0007669"/>
    <property type="project" value="InterPro"/>
</dbReference>
<evidence type="ECO:0000256" key="2">
    <source>
        <dbReference type="ARBA" id="ARBA00010015"/>
    </source>
</evidence>
<sequence length="917" mass="104217">MTLLEYENQIFLEGFHNDGLFITARGLGVDRIFLSYLNVYCDPGSLVLVLNTNSTDEDYLMQQLESQGVQPLPKVITNEFSAADRQKSYLEGGVQFITSRILVVDLLTDRVPVDKVSGILVYKAHKVIESCQEAFILRLYREKNKTGFIKAFSDIPEAFTSGFCHVERIMKNLFVKKLFLWPRFQANVVSCLNKHKVDVVELHLQLTPLMTDCQTALLDLINVCIKELKRCTPAIDMEEISVETAMGRDFDRMVRLQLDPVWHMLSSKTRQLVADLKTLRLVLKYLTQYDCVTFYNLVNSIKTSEKAFGQNTGWLFLDAADSLFVNAKQRVFGNQGSPAKDKEAGKGKKKEKPPLLEETPKWEALKQALDEIQVEIQQMVSSGDLKNPEDCRVLVCAEDDRTCNQLREFLCHGSRELLVRLYKKYLGMRAKSIENEAEFPVPTAKKRQGRQKTTKTAKEKKAGVTLTQMARDAHKEEGEVEEGAVSEAGEEEEEEDFGMFDDDEEEDGKGEEQREKEIMEEGRCGSEVPSKDAYYGLVSGPVTILHPLHGCTDPHGLTKVLLELQPTYVVLYDPDMQFVRQLEVYKASHPKRQLRVYFLLYTGSVEEQRYLTTLRREKEAFEFLIREKATMVIPEERDGKDMDPALQKELDAAEAADSRKGGLPQLAGQRKVIVDMREFRSELPSLIHRRGIGVEPVTIEIGDYILTPDICVERKSVSDLIGSLNSGRLYNQCVAMCRCYKRPVLLIEFDPNKSFSLQGKYPMPNEVNLNETTSRLALLTMHFPQLRILWCPSPYATAEIFEELKMNRPEPVATDAMMMKAGGEAVEWGDQYSHIPMDMVLRMPGVTSKNYRGILAKFENMLAVSQASLDELTTVLGNSVQAKQLYEFFRAKAVPEQAAEKQPMRGKGGRRGAKRKR</sequence>
<comment type="subcellular location">
    <subcellularLocation>
        <location evidence="1">Nucleus</location>
    </subcellularLocation>
</comment>
<evidence type="ECO:0000256" key="5">
    <source>
        <dbReference type="ARBA" id="ARBA00022763"/>
    </source>
</evidence>
<evidence type="ECO:0000256" key="9">
    <source>
        <dbReference type="ARBA" id="ARBA00023242"/>
    </source>
</evidence>
<dbReference type="NCBIfam" id="TIGR00596">
    <property type="entry name" value="rad1"/>
    <property type="match status" value="1"/>
</dbReference>
<feature type="compositionally biased region" description="Basic residues" evidence="11">
    <location>
        <begin position="444"/>
        <end position="455"/>
    </location>
</feature>
<evidence type="ECO:0000256" key="8">
    <source>
        <dbReference type="ARBA" id="ARBA00023204"/>
    </source>
</evidence>
<evidence type="ECO:0000256" key="7">
    <source>
        <dbReference type="ARBA" id="ARBA00023125"/>
    </source>
</evidence>
<protein>
    <recommendedName>
        <fullName evidence="10">DNA repair endonuclease XPF</fullName>
    </recommendedName>
</protein>
<feature type="compositionally biased region" description="Basic and acidic residues" evidence="11">
    <location>
        <begin position="339"/>
        <end position="354"/>
    </location>
</feature>
<proteinExistence type="inferred from homology"/>
<dbReference type="PANTHER" id="PTHR10150:SF0">
    <property type="entry name" value="DNA REPAIR ENDONUCLEASE XPF"/>
    <property type="match status" value="1"/>
</dbReference>
<keyword evidence="6" id="KW-0378">Hydrolase</keyword>
<keyword evidence="5" id="KW-0227">DNA damage</keyword>
<dbReference type="InterPro" id="IPR047520">
    <property type="entry name" value="XPF_nuclease"/>
</dbReference>
<keyword evidence="4" id="KW-0255">Endonuclease</keyword>